<reference evidence="2" key="1">
    <citation type="submission" date="2020-04" db="EMBL/GenBank/DDBJ databases">
        <title>Genome Assembly and Annotation of Botryosphaeria dothidea sdau 11-99, a Latent Pathogen of Apple Fruit Ring Rot in China.</title>
        <authorList>
            <person name="Yu C."/>
            <person name="Diao Y."/>
            <person name="Lu Q."/>
            <person name="Zhao J."/>
            <person name="Cui S."/>
            <person name="Peng C."/>
            <person name="He B."/>
            <person name="Liu H."/>
        </authorList>
    </citation>
    <scope>NUCLEOTIDE SEQUENCE [LARGE SCALE GENOMIC DNA]</scope>
    <source>
        <strain evidence="2">Sdau11-99</strain>
    </source>
</reference>
<accession>A0A8H4IYP6</accession>
<feature type="compositionally biased region" description="Low complexity" evidence="1">
    <location>
        <begin position="21"/>
        <end position="36"/>
    </location>
</feature>
<feature type="region of interest" description="Disordered" evidence="1">
    <location>
        <begin position="1"/>
        <end position="94"/>
    </location>
</feature>
<feature type="compositionally biased region" description="Acidic residues" evidence="1">
    <location>
        <begin position="79"/>
        <end position="88"/>
    </location>
</feature>
<dbReference type="Proteomes" id="UP000572817">
    <property type="component" value="Unassembled WGS sequence"/>
</dbReference>
<sequence length="311" mass="33676">MVTTRSKARTEDGGSNNDVPKQQSTKAASTAQQKAKNANTSRKRKEPASSGPTPTANQGKKRKDSVAEQQQQPHKSPALDEEQEQPAEEDGKTPSTKLHALLSTYAHPLPLASAAAGLSSPTSPTPTTVLAHIINALLSSTRISHDIASRTAAVLIRERYHDLPTLRATTWQQRTEALTEGGYTHYREKTATELGDLAALLDERYGGDASTLLPSDSSGEAARKELRGRLKVIKGFGDVGADIFIAAVQGLWPRVAPFLDRRSRETAEQIGLGKDVEALYEELGREPVKMAELNSGLTRVRLEKRIGELKG</sequence>
<protein>
    <submittedName>
        <fullName evidence="2">Uncharacterized protein</fullName>
    </submittedName>
</protein>
<dbReference type="OrthoDB" id="4676at2759"/>
<name>A0A8H4IYP6_9PEZI</name>
<gene>
    <name evidence="2" type="ORF">GTA08_BOTSDO01938</name>
</gene>
<evidence type="ECO:0000313" key="2">
    <source>
        <dbReference type="EMBL" id="KAF4309981.1"/>
    </source>
</evidence>
<dbReference type="EMBL" id="WWBZ02000016">
    <property type="protein sequence ID" value="KAF4309981.1"/>
    <property type="molecule type" value="Genomic_DNA"/>
</dbReference>
<evidence type="ECO:0000256" key="1">
    <source>
        <dbReference type="SAM" id="MobiDB-lite"/>
    </source>
</evidence>
<organism evidence="2 3">
    <name type="scientific">Botryosphaeria dothidea</name>
    <dbReference type="NCBI Taxonomy" id="55169"/>
    <lineage>
        <taxon>Eukaryota</taxon>
        <taxon>Fungi</taxon>
        <taxon>Dikarya</taxon>
        <taxon>Ascomycota</taxon>
        <taxon>Pezizomycotina</taxon>
        <taxon>Dothideomycetes</taxon>
        <taxon>Dothideomycetes incertae sedis</taxon>
        <taxon>Botryosphaeriales</taxon>
        <taxon>Botryosphaeriaceae</taxon>
        <taxon>Botryosphaeria</taxon>
    </lineage>
</organism>
<proteinExistence type="predicted"/>
<evidence type="ECO:0000313" key="3">
    <source>
        <dbReference type="Proteomes" id="UP000572817"/>
    </source>
</evidence>
<dbReference type="AlphaFoldDB" id="A0A8H4IYP6"/>
<comment type="caution">
    <text evidence="2">The sequence shown here is derived from an EMBL/GenBank/DDBJ whole genome shotgun (WGS) entry which is preliminary data.</text>
</comment>
<keyword evidence="3" id="KW-1185">Reference proteome</keyword>